<evidence type="ECO:0000313" key="1">
    <source>
        <dbReference type="EMBL" id="RDU99946.1"/>
    </source>
</evidence>
<dbReference type="RefSeq" id="WP_115532613.1">
    <property type="nucleotide sequence ID" value="NZ_QRGA01000003.1"/>
</dbReference>
<keyword evidence="2" id="KW-1185">Reference proteome</keyword>
<dbReference type="Proteomes" id="UP000256838">
    <property type="component" value="Unassembled WGS sequence"/>
</dbReference>
<evidence type="ECO:0000313" key="2">
    <source>
        <dbReference type="Proteomes" id="UP000256838"/>
    </source>
</evidence>
<proteinExistence type="predicted"/>
<name>A0A3D8K4Z3_9BURK</name>
<accession>A0A3D8K4Z3</accession>
<gene>
    <name evidence="1" type="ORF">DWV00_06020</name>
</gene>
<organism evidence="1 2">
    <name type="scientific">Trinickia dinghuensis</name>
    <dbReference type="NCBI Taxonomy" id="2291023"/>
    <lineage>
        <taxon>Bacteria</taxon>
        <taxon>Pseudomonadati</taxon>
        <taxon>Pseudomonadota</taxon>
        <taxon>Betaproteobacteria</taxon>
        <taxon>Burkholderiales</taxon>
        <taxon>Burkholderiaceae</taxon>
        <taxon>Trinickia</taxon>
    </lineage>
</organism>
<protein>
    <submittedName>
        <fullName evidence="1">Uncharacterized protein</fullName>
    </submittedName>
</protein>
<dbReference type="AlphaFoldDB" id="A0A3D8K4Z3"/>
<reference evidence="1 2" key="1">
    <citation type="submission" date="2018-08" db="EMBL/GenBank/DDBJ databases">
        <title>Paraburkholderia sp. DHOM06 isolated from forest soil.</title>
        <authorList>
            <person name="Gao Z.-H."/>
            <person name="Qiu L.-H."/>
        </authorList>
    </citation>
    <scope>NUCLEOTIDE SEQUENCE [LARGE SCALE GENOMIC DNA]</scope>
    <source>
        <strain evidence="1 2">DHOM06</strain>
    </source>
</reference>
<sequence length="169" mass="17600">MLVGVTLAAACSPAYNWRTVTDAAEGYAIDLPAKPFADERQVDIAGNALPMHVRAAHTQGAVFSIAVIDLPRDDDQLRQAVAGALRGALARNVSAAPAEHAVQVPVAAGAAAPGVDVVATGAAGEVHEQRTIHAWIAARGRHVYQAAVIAAHMPPQEQSDQFFGSLKLE</sequence>
<comment type="caution">
    <text evidence="1">The sequence shown here is derived from an EMBL/GenBank/DDBJ whole genome shotgun (WGS) entry which is preliminary data.</text>
</comment>
<dbReference type="EMBL" id="QRGA01000003">
    <property type="protein sequence ID" value="RDU99946.1"/>
    <property type="molecule type" value="Genomic_DNA"/>
</dbReference>
<dbReference type="OrthoDB" id="8686017at2"/>